<accession>A0A9R1UBF1</accession>
<name>A0A0C9QCI9_9HYME</name>
<evidence type="ECO:0000256" key="2">
    <source>
        <dbReference type="SAM" id="SignalP"/>
    </source>
</evidence>
<evidence type="ECO:0000256" key="1">
    <source>
        <dbReference type="SAM" id="MobiDB-lite"/>
    </source>
</evidence>
<evidence type="ECO:0000313" key="8">
    <source>
        <dbReference type="RefSeq" id="XP_011315374.1"/>
    </source>
</evidence>
<protein>
    <submittedName>
        <fullName evidence="6">EmbB_0 protein</fullName>
    </submittedName>
    <submittedName>
        <fullName evidence="8">Uncharacterized protein isoform X2</fullName>
    </submittedName>
</protein>
<gene>
    <name evidence="6" type="primary">embB_0</name>
    <name evidence="8" type="synonym">LOC105274171</name>
    <name evidence="6" type="ORF">g.67482</name>
</gene>
<feature type="chain" id="PRO_5044541440" evidence="2">
    <location>
        <begin position="27"/>
        <end position="590"/>
    </location>
</feature>
<dbReference type="PANTHER" id="PTHR22255:SF9">
    <property type="entry name" value="LP06548P"/>
    <property type="match status" value="1"/>
</dbReference>
<dbReference type="PANTHER" id="PTHR22255">
    <property type="entry name" value="LP06548P"/>
    <property type="match status" value="1"/>
</dbReference>
<proteinExistence type="predicted"/>
<dbReference type="OrthoDB" id="9979716at2759"/>
<feature type="region of interest" description="Disordered" evidence="1">
    <location>
        <begin position="410"/>
        <end position="435"/>
    </location>
</feature>
<reference evidence="8" key="2">
    <citation type="submission" date="2025-04" db="UniProtKB">
        <authorList>
            <consortium name="RefSeq"/>
        </authorList>
    </citation>
    <scope>IDENTIFICATION</scope>
    <source>
        <strain evidence="8">USDA-PBARC FA_bdor</strain>
        <tissue evidence="8">Whole organism</tissue>
    </source>
</reference>
<evidence type="ECO:0000259" key="5">
    <source>
        <dbReference type="Pfam" id="PF23071"/>
    </source>
</evidence>
<dbReference type="RefSeq" id="XP_011315374.1">
    <property type="nucleotide sequence ID" value="XM_011317072.1"/>
</dbReference>
<dbReference type="InterPro" id="IPR055470">
    <property type="entry name" value="DUF7042"/>
</dbReference>
<dbReference type="InterPro" id="IPR055471">
    <property type="entry name" value="DUF7043"/>
</dbReference>
<keyword evidence="2" id="KW-0732">Signal</keyword>
<dbReference type="AlphaFoldDB" id="A0A0C9QCI9"/>
<dbReference type="GeneID" id="105274171"/>
<evidence type="ECO:0000313" key="7">
    <source>
        <dbReference type="Proteomes" id="UP000694866"/>
    </source>
</evidence>
<reference evidence="6" key="1">
    <citation type="submission" date="2015-01" db="EMBL/GenBank/DDBJ databases">
        <title>Transcriptome Assembly of Fopius arisanus.</title>
        <authorList>
            <person name="Geib S."/>
        </authorList>
    </citation>
    <scope>NUCLEOTIDE SEQUENCE</scope>
</reference>
<dbReference type="Pfam" id="PF23070">
    <property type="entry name" value="DUF7043"/>
    <property type="match status" value="1"/>
</dbReference>
<sequence>MQGLVCWKGRSLVLLLLLALLPLANGACEFPAGWAGQWFQSGKPSPVTINATNIGERTCVEKKGDMYVVYDNSSSGENYNCLIINDRHTNVIQFREVGYGHRSPMKLEEMCQATTTDDSLFTMFRLNPTPIPCPFQGPPFTFTYNRGTGECAQPISHAEGCTEESKLLLKYQACPDVPGSESNTEELQCLATWKDGRNRYLVGTLKLFGRNAVTNEETFRCFLYEKNTHHRDVTYVLAQSGDSTCSALNSVAEGSRTIKLTKVDREHNRCKYPAWVTVRHQWRTLDHSRNYHFTTGNATLRVKDDHSHVERIVCHNLESGDDDGRNKVKLVAHITKGCDIGYVCMIFHRRAGNVIELQQSDRKTIVPEEACQEDLSDMPFTTLISSTMEKRKCPQPGRYTVIDYSTSGVLSTTPRRQRRGTQGMRPAQKLTWQEDSEDEECNVSSLQIGCGSSDQSEMIIANTCERDELVYTCHDSWQDKKGTHYMIVSQPEIEPGVVKTFCFTMRWEDPPSKSLGGRASRLEHQQQELWLSRPAREFQTGPNDQWTYRLASQGICKDMTRASAASSSSLSRVSLVLSAGAAILCKLLSR</sequence>
<dbReference type="GO" id="GO:0061909">
    <property type="term" value="P:autophagosome-lysosome fusion"/>
    <property type="evidence" value="ECO:0007669"/>
    <property type="project" value="TreeGrafter"/>
</dbReference>
<accession>A0A0C9QCI9</accession>
<evidence type="ECO:0000259" key="4">
    <source>
        <dbReference type="Pfam" id="PF23070"/>
    </source>
</evidence>
<evidence type="ECO:0000313" key="6">
    <source>
        <dbReference type="EMBL" id="JAG70786.1"/>
    </source>
</evidence>
<dbReference type="Pfam" id="PF23069">
    <property type="entry name" value="DUF7042"/>
    <property type="match status" value="1"/>
</dbReference>
<dbReference type="InterPro" id="IPR055472">
    <property type="entry name" value="DUF7044"/>
</dbReference>
<feature type="domain" description="DUF7043" evidence="4">
    <location>
        <begin position="267"/>
        <end position="375"/>
    </location>
</feature>
<feature type="domain" description="DUF7042" evidence="3">
    <location>
        <begin position="130"/>
        <end position="262"/>
    </location>
</feature>
<dbReference type="Pfam" id="PF23071">
    <property type="entry name" value="DUF7044"/>
    <property type="match status" value="1"/>
</dbReference>
<organism evidence="6">
    <name type="scientific">Fopius arisanus</name>
    <dbReference type="NCBI Taxonomy" id="64838"/>
    <lineage>
        <taxon>Eukaryota</taxon>
        <taxon>Metazoa</taxon>
        <taxon>Ecdysozoa</taxon>
        <taxon>Arthropoda</taxon>
        <taxon>Hexapoda</taxon>
        <taxon>Insecta</taxon>
        <taxon>Pterygota</taxon>
        <taxon>Neoptera</taxon>
        <taxon>Endopterygota</taxon>
        <taxon>Hymenoptera</taxon>
        <taxon>Apocrita</taxon>
        <taxon>Ichneumonoidea</taxon>
        <taxon>Braconidae</taxon>
        <taxon>Opiinae</taxon>
        <taxon>Fopius</taxon>
    </lineage>
</organism>
<feature type="signal peptide" evidence="2">
    <location>
        <begin position="1"/>
        <end position="26"/>
    </location>
</feature>
<dbReference type="EMBL" id="GBYB01001019">
    <property type="protein sequence ID" value="JAG70786.1"/>
    <property type="molecule type" value="Transcribed_RNA"/>
</dbReference>
<dbReference type="Proteomes" id="UP000694866">
    <property type="component" value="Unplaced"/>
</dbReference>
<feature type="domain" description="DUF7044" evidence="5">
    <location>
        <begin position="27"/>
        <end position="113"/>
    </location>
</feature>
<evidence type="ECO:0000259" key="3">
    <source>
        <dbReference type="Pfam" id="PF23069"/>
    </source>
</evidence>
<keyword evidence="7" id="KW-1185">Reference proteome</keyword>